<feature type="transmembrane region" description="Helical" evidence="7">
    <location>
        <begin position="106"/>
        <end position="124"/>
    </location>
</feature>
<dbReference type="InterPro" id="IPR003362">
    <property type="entry name" value="Bact_transf"/>
</dbReference>
<evidence type="ECO:0000256" key="2">
    <source>
        <dbReference type="ARBA" id="ARBA00006464"/>
    </source>
</evidence>
<feature type="transmembrane region" description="Helical" evidence="7">
    <location>
        <begin position="12"/>
        <end position="40"/>
    </location>
</feature>
<evidence type="ECO:0000256" key="3">
    <source>
        <dbReference type="ARBA" id="ARBA00022679"/>
    </source>
</evidence>
<gene>
    <name evidence="9" type="ORF">FPL22_06515</name>
</gene>
<keyword evidence="5 7" id="KW-1133">Transmembrane helix</keyword>
<feature type="transmembrane region" description="Helical" evidence="7">
    <location>
        <begin position="282"/>
        <end position="303"/>
    </location>
</feature>
<sequence>MITYRQRGLANVYAVFANAAAVALMPAYAALLPSITYVQLSENVSLVPYCMAVAVGMAASSGHLRRNHGRLHSLTKWTALGIAIRQGLYVSACVFTLVFATKDQQVSRLFLGSYLVLLTGLLALMHARVPRDLAALLFGETAKMPTLFIGRGDRLGNLDHWITNRMHIGVQPVGFLADEAPTRAELAIAPYLGKIDQLATILQERRIGQVILLEWFDDSAKVEKMIELCEQEGCRFLIHNDYGARYARTFIPVEEAGIHFLTLQNEPLEDPINRALKRVLDIVVSLPVVLFILPPLCAMVWLIQRFQAPGPMFFVKPRGGRNRLEFHMLKFRSMYARDHDINKQATSGDTRIFPFGRFLRMSSLDEFPQFINVLIGDMSIVGPRPHLPQHDIEFSLISKTYRVRSLVKPGITGLAQVSGYRGEITEPEKLHRRVYWDLYYVSNWSLAMDLQIILRTAWQVVFPPKSAY</sequence>
<dbReference type="GO" id="GO:0016780">
    <property type="term" value="F:phosphotransferase activity, for other substituted phosphate groups"/>
    <property type="evidence" value="ECO:0007669"/>
    <property type="project" value="TreeGrafter"/>
</dbReference>
<organism evidence="9 10">
    <name type="scientific">Rariglobus hedericola</name>
    <dbReference type="NCBI Taxonomy" id="2597822"/>
    <lineage>
        <taxon>Bacteria</taxon>
        <taxon>Pseudomonadati</taxon>
        <taxon>Verrucomicrobiota</taxon>
        <taxon>Opitutia</taxon>
        <taxon>Opitutales</taxon>
        <taxon>Opitutaceae</taxon>
        <taxon>Rariglobus</taxon>
    </lineage>
</organism>
<evidence type="ECO:0000259" key="8">
    <source>
        <dbReference type="Pfam" id="PF02397"/>
    </source>
</evidence>
<keyword evidence="10" id="KW-1185">Reference proteome</keyword>
<evidence type="ECO:0000256" key="4">
    <source>
        <dbReference type="ARBA" id="ARBA00022692"/>
    </source>
</evidence>
<dbReference type="RefSeq" id="WP_144229293.1">
    <property type="nucleotide sequence ID" value="NZ_CBCRVV010000045.1"/>
</dbReference>
<keyword evidence="6 7" id="KW-0472">Membrane</keyword>
<evidence type="ECO:0000256" key="1">
    <source>
        <dbReference type="ARBA" id="ARBA00004141"/>
    </source>
</evidence>
<evidence type="ECO:0000256" key="7">
    <source>
        <dbReference type="SAM" id="Phobius"/>
    </source>
</evidence>
<reference evidence="9 10" key="1">
    <citation type="submission" date="2019-07" db="EMBL/GenBank/DDBJ databases">
        <title>Description of 53C-WASEF.</title>
        <authorList>
            <person name="Pitt A."/>
            <person name="Hahn M.W."/>
        </authorList>
    </citation>
    <scope>NUCLEOTIDE SEQUENCE [LARGE SCALE GENOMIC DNA]</scope>
    <source>
        <strain evidence="9 10">53C-WASEF</strain>
    </source>
</reference>
<keyword evidence="3 9" id="KW-0808">Transferase</keyword>
<dbReference type="Proteomes" id="UP000315648">
    <property type="component" value="Unassembled WGS sequence"/>
</dbReference>
<feature type="transmembrane region" description="Helical" evidence="7">
    <location>
        <begin position="46"/>
        <end position="65"/>
    </location>
</feature>
<dbReference type="PANTHER" id="PTHR30576">
    <property type="entry name" value="COLANIC BIOSYNTHESIS UDP-GLUCOSE LIPID CARRIER TRANSFERASE"/>
    <property type="match status" value="1"/>
</dbReference>
<protein>
    <submittedName>
        <fullName evidence="9">Exopolysaccharide biosynthesis polyprenyl glycosylphosphotransferase</fullName>
    </submittedName>
</protein>
<keyword evidence="4 7" id="KW-0812">Transmembrane</keyword>
<evidence type="ECO:0000313" key="9">
    <source>
        <dbReference type="EMBL" id="TSJ78951.1"/>
    </source>
</evidence>
<dbReference type="GO" id="GO:0016020">
    <property type="term" value="C:membrane"/>
    <property type="evidence" value="ECO:0007669"/>
    <property type="project" value="UniProtKB-SubCell"/>
</dbReference>
<accession>A0A556QQP4</accession>
<proteinExistence type="inferred from homology"/>
<dbReference type="Pfam" id="PF13727">
    <property type="entry name" value="CoA_binding_3"/>
    <property type="match status" value="1"/>
</dbReference>
<evidence type="ECO:0000256" key="6">
    <source>
        <dbReference type="ARBA" id="ARBA00023136"/>
    </source>
</evidence>
<evidence type="ECO:0000256" key="5">
    <source>
        <dbReference type="ARBA" id="ARBA00022989"/>
    </source>
</evidence>
<dbReference type="AlphaFoldDB" id="A0A556QQP4"/>
<comment type="similarity">
    <text evidence="2">Belongs to the bacterial sugar transferase family.</text>
</comment>
<feature type="domain" description="Bacterial sugar transferase" evidence="8">
    <location>
        <begin position="277"/>
        <end position="461"/>
    </location>
</feature>
<comment type="subcellular location">
    <subcellularLocation>
        <location evidence="1">Membrane</location>
        <topology evidence="1">Multi-pass membrane protein</topology>
    </subcellularLocation>
</comment>
<dbReference type="OrthoDB" id="9808602at2"/>
<comment type="caution">
    <text evidence="9">The sequence shown here is derived from an EMBL/GenBank/DDBJ whole genome shotgun (WGS) entry which is preliminary data.</text>
</comment>
<dbReference type="InterPro" id="IPR017475">
    <property type="entry name" value="EPS_sugar_tfrase"/>
</dbReference>
<feature type="transmembrane region" description="Helical" evidence="7">
    <location>
        <begin position="77"/>
        <end position="100"/>
    </location>
</feature>
<dbReference type="NCBIfam" id="TIGR03025">
    <property type="entry name" value="EPS_sugtrans"/>
    <property type="match status" value="1"/>
</dbReference>
<dbReference type="EMBL" id="VMBG01000001">
    <property type="protein sequence ID" value="TSJ78951.1"/>
    <property type="molecule type" value="Genomic_DNA"/>
</dbReference>
<dbReference type="Pfam" id="PF02397">
    <property type="entry name" value="Bac_transf"/>
    <property type="match status" value="1"/>
</dbReference>
<evidence type="ECO:0000313" key="10">
    <source>
        <dbReference type="Proteomes" id="UP000315648"/>
    </source>
</evidence>
<name>A0A556QQP4_9BACT</name>
<dbReference type="PANTHER" id="PTHR30576:SF0">
    <property type="entry name" value="UNDECAPRENYL-PHOSPHATE N-ACETYLGALACTOSAMINYL 1-PHOSPHATE TRANSFERASE-RELATED"/>
    <property type="match status" value="1"/>
</dbReference>
<dbReference type="Gene3D" id="3.40.50.720">
    <property type="entry name" value="NAD(P)-binding Rossmann-like Domain"/>
    <property type="match status" value="1"/>
</dbReference>